<dbReference type="Proteomes" id="UP000030685">
    <property type="component" value="Unassembled WGS sequence"/>
</dbReference>
<dbReference type="PANTHER" id="PTHR46603">
    <property type="entry name" value="ABSCISSION/NOCUT CHECKPOINT REGULATOR"/>
    <property type="match status" value="1"/>
</dbReference>
<dbReference type="EMBL" id="JH658305">
    <property type="protein sequence ID" value="EXL93096.1"/>
    <property type="molecule type" value="Genomic_DNA"/>
</dbReference>
<feature type="compositionally biased region" description="Basic and acidic residues" evidence="1">
    <location>
        <begin position="250"/>
        <end position="265"/>
    </location>
</feature>
<dbReference type="Pfam" id="PF22586">
    <property type="entry name" value="ANCHR-like_BBOX"/>
    <property type="match status" value="1"/>
</dbReference>
<dbReference type="InterPro" id="IPR044553">
    <property type="entry name" value="Bbox1_ANCHR"/>
</dbReference>
<evidence type="ECO:0000313" key="2">
    <source>
        <dbReference type="EMBL" id="EXL93097.1"/>
    </source>
</evidence>
<proteinExistence type="predicted"/>
<feature type="compositionally biased region" description="Basic residues" evidence="1">
    <location>
        <begin position="424"/>
        <end position="434"/>
    </location>
</feature>
<dbReference type="VEuPathDB" id="FungiDB:FOIG_13977"/>
<dbReference type="RefSeq" id="XP_031055187.1">
    <property type="nucleotide sequence ID" value="XM_031215161.1"/>
</dbReference>
<dbReference type="AlphaFoldDB" id="X0IW09"/>
<dbReference type="CDD" id="cd19817">
    <property type="entry name" value="Bbox1_ANCHR-like"/>
    <property type="match status" value="1"/>
</dbReference>
<name>X0IW09_FUSO5</name>
<dbReference type="EMBL" id="JH658305">
    <property type="protein sequence ID" value="EXL93097.1"/>
    <property type="molecule type" value="Genomic_DNA"/>
</dbReference>
<feature type="compositionally biased region" description="Basic and acidic residues" evidence="1">
    <location>
        <begin position="408"/>
        <end position="423"/>
    </location>
</feature>
<dbReference type="SUPFAM" id="SSF57845">
    <property type="entry name" value="B-box zinc-binding domain"/>
    <property type="match status" value="1"/>
</dbReference>
<evidence type="ECO:0008006" key="3">
    <source>
        <dbReference type="Google" id="ProtNLM"/>
    </source>
</evidence>
<sequence length="434" mass="48175">MFDEVRSFSLNKDRDVHGYTFPCIRPRVEPQIDSSAKPGRKQPRPRHPHLKLTSLHHNISSTTSPIIAPSYRLTLSPPSSHVMSKDLDKSLLDRLNALRGNSAGQEKPVSTEIKVDLIERKKEPTRDDTLAARLKSLRDRGDEPSPAPATAPKTTQPPSRPTPQPERITKKESTKLEDEEDDSIFQTDDQTLEELLGDVQPEEGFNPEPDDAQVKALLEQLADSIPKDTENEKDKKDDDSDDSDDSDGEAMNKDVDEVIARFRDEAEVEAALAKTKTPDPESESEPEQTTSKTEDIALPDVPSDLAEIPSSKRAGSADIDDITARLAALRAPSPDEDSLALPSVPTSKPSGQPVNRLTSRTNYTDDDVESWCTVCLEDATVRCPGCDDDVYCTRCWYEMHRGPQAGFDERSHKAVQFTKDKKEKEKKKKVALGA</sequence>
<accession>X0IW09</accession>
<feature type="region of interest" description="Disordered" evidence="1">
    <location>
        <begin position="408"/>
        <end position="434"/>
    </location>
</feature>
<organism evidence="2">
    <name type="scientific">Fusarium odoratissimum (strain NRRL 54006)</name>
    <dbReference type="NCBI Taxonomy" id="1089451"/>
    <lineage>
        <taxon>Eukaryota</taxon>
        <taxon>Fungi</taxon>
        <taxon>Dikarya</taxon>
        <taxon>Ascomycota</taxon>
        <taxon>Pezizomycotina</taxon>
        <taxon>Sordariomycetes</taxon>
        <taxon>Hypocreomycetidae</taxon>
        <taxon>Hypocreales</taxon>
        <taxon>Nectriaceae</taxon>
        <taxon>Fusarium</taxon>
        <taxon>Fusarium oxysporum species complex</taxon>
        <taxon>Fusarium oxysporum f. sp. cubense (strain race 4)</taxon>
    </lineage>
</organism>
<feature type="compositionally biased region" description="Acidic residues" evidence="1">
    <location>
        <begin position="239"/>
        <end position="248"/>
    </location>
</feature>
<reference evidence="2" key="1">
    <citation type="submission" date="2011-11" db="EMBL/GenBank/DDBJ databases">
        <title>The Genome Sequence of Fusarium oxysporum II5.</title>
        <authorList>
            <consortium name="The Broad Institute Genome Sequencing Platform"/>
            <person name="Ma L.-J."/>
            <person name="Gale L.R."/>
            <person name="Schwartz D.C."/>
            <person name="Zhou S."/>
            <person name="Corby-Kistler H."/>
            <person name="Young S.K."/>
            <person name="Zeng Q."/>
            <person name="Gargeya S."/>
            <person name="Fitzgerald M."/>
            <person name="Haas B."/>
            <person name="Abouelleil A."/>
            <person name="Alvarado L."/>
            <person name="Arachchi H.M."/>
            <person name="Berlin A."/>
            <person name="Brown A."/>
            <person name="Chapman S.B."/>
            <person name="Chen Z."/>
            <person name="Dunbar C."/>
            <person name="Freedman E."/>
            <person name="Gearin G."/>
            <person name="Goldberg J."/>
            <person name="Griggs A."/>
            <person name="Gujja S."/>
            <person name="Heiman D."/>
            <person name="Howarth C."/>
            <person name="Larson L."/>
            <person name="Lui A."/>
            <person name="MacDonald P.J.P."/>
            <person name="Montmayeur A."/>
            <person name="Murphy C."/>
            <person name="Neiman D."/>
            <person name="Pearson M."/>
            <person name="Priest M."/>
            <person name="Roberts A."/>
            <person name="Saif S."/>
            <person name="Shea T."/>
            <person name="Shenoy N."/>
            <person name="Sisk P."/>
            <person name="Stolte C."/>
            <person name="Sykes S."/>
            <person name="Wortman J."/>
            <person name="Nusbaum C."/>
            <person name="Birren B."/>
        </authorList>
    </citation>
    <scope>NUCLEOTIDE SEQUENCE [LARGE SCALE GENOMIC DNA]</scope>
    <source>
        <strain evidence="2">54006</strain>
    </source>
</reference>
<feature type="compositionally biased region" description="Basic and acidic residues" evidence="1">
    <location>
        <begin position="167"/>
        <end position="176"/>
    </location>
</feature>
<gene>
    <name evidence="2" type="ORF">FOIG_13977</name>
</gene>
<dbReference type="PANTHER" id="PTHR46603:SF1">
    <property type="entry name" value="ABSCISSION_NOCUT CHECKPOINT REGULATOR"/>
    <property type="match status" value="1"/>
</dbReference>
<reference evidence="2" key="2">
    <citation type="submission" date="2012-05" db="EMBL/GenBank/DDBJ databases">
        <title>The Genome Annotation of Fusarium oxysporum II5.</title>
        <authorList>
            <consortium name="The Broad Institute Genomics Platform"/>
            <person name="Ma L.-J."/>
            <person name="Corby-Kistler H."/>
            <person name="Broz K."/>
            <person name="Gale L.R."/>
            <person name="Jonkers W."/>
            <person name="O'Donnell K."/>
            <person name="Ploetz R."/>
            <person name="Steinberg C."/>
            <person name="Schwartz D.C."/>
            <person name="VanEtten H."/>
            <person name="Zhou S."/>
            <person name="Young S.K."/>
            <person name="Zeng Q."/>
            <person name="Gargeya S."/>
            <person name="Fitzgerald M."/>
            <person name="Abouelleil A."/>
            <person name="Alvarado L."/>
            <person name="Chapman S.B."/>
            <person name="Gainer-Dewar J."/>
            <person name="Goldberg J."/>
            <person name="Griggs A."/>
            <person name="Gujja S."/>
            <person name="Hansen M."/>
            <person name="Howarth C."/>
            <person name="Imamovic A."/>
            <person name="Ireland A."/>
            <person name="Larimer J."/>
            <person name="McCowan C."/>
            <person name="Murphy C."/>
            <person name="Pearson M."/>
            <person name="Poon T.W."/>
            <person name="Priest M."/>
            <person name="Roberts A."/>
            <person name="Saif S."/>
            <person name="Shea T."/>
            <person name="Sykes S."/>
            <person name="Wortman J."/>
            <person name="Nusbaum C."/>
            <person name="Birren B."/>
        </authorList>
    </citation>
    <scope>NUCLEOTIDE SEQUENCE</scope>
    <source>
        <strain evidence="2">54006</strain>
    </source>
</reference>
<dbReference type="GeneID" id="42039152"/>
<feature type="compositionally biased region" description="Basic and acidic residues" evidence="1">
    <location>
        <begin position="225"/>
        <end position="238"/>
    </location>
</feature>
<feature type="region of interest" description="Disordered" evidence="1">
    <location>
        <begin position="137"/>
        <end position="360"/>
    </location>
</feature>
<feature type="region of interest" description="Disordered" evidence="1">
    <location>
        <begin position="28"/>
        <end position="56"/>
    </location>
</feature>
<protein>
    <recommendedName>
        <fullName evidence="3">Zinc finger FYVE domain-containing protein 19</fullName>
    </recommendedName>
</protein>
<feature type="compositionally biased region" description="Low complexity" evidence="1">
    <location>
        <begin position="148"/>
        <end position="157"/>
    </location>
</feature>
<dbReference type="HOGENOM" id="CLU_037982_1_0_1"/>
<dbReference type="RefSeq" id="XP_031055186.1">
    <property type="nucleotide sequence ID" value="XM_031215160.1"/>
</dbReference>
<feature type="compositionally biased region" description="Basic residues" evidence="1">
    <location>
        <begin position="38"/>
        <end position="50"/>
    </location>
</feature>
<evidence type="ECO:0000256" key="1">
    <source>
        <dbReference type="SAM" id="MobiDB-lite"/>
    </source>
</evidence>
<feature type="compositionally biased region" description="Polar residues" evidence="1">
    <location>
        <begin position="344"/>
        <end position="360"/>
    </location>
</feature>